<evidence type="ECO:0000313" key="3">
    <source>
        <dbReference type="EMBL" id="MDW0113101.1"/>
    </source>
</evidence>
<dbReference type="EMBL" id="JAUBDI010000005">
    <property type="protein sequence ID" value="MDW0113101.1"/>
    <property type="molecule type" value="Genomic_DNA"/>
</dbReference>
<evidence type="ECO:0000313" key="4">
    <source>
        <dbReference type="Proteomes" id="UP001282284"/>
    </source>
</evidence>
<sequence>MITFKALLGKLAPQGIRLAAGVTKVDSTFTYINVQEFPLKSERIRSGGLILTTLASFESIDNIFEHLSWFIARGVRGIGISEILIGQVPEEVIKFCERHEFPLLIIPGPVPYSEVYQAYHGLLLEESNEISRKIEDINLSLMNVVALEIPYEKSIALLINTMGKYMKAPIVYVNQLFGIEGVWGKREMDPELIVQAAVSEFQYAELETDSLASIPFQVDYAEMTHEFIAYPIINGQESYGYLLIGMKERFNLLEHSIIKHGKTALLLVAVKNKTMDKYLKNEKIIMLETILNNSKQTDNKVELLPALQKESQIHILATEQREKLGAVFEDVHRLLNSIDPHPLVWLYEQKIIYLAFEPIPSTLINKIIRKHVQLLWGQSEWSINDTSEDIAKKYNQALISVRHGMKRGFQVISWEDVGIDGLLRRLADDEIGKERAESLLQPLIEYDQQENSELLKTLKVYLSSFLNLKESAEKLFIHRNTVKYRIKKIEELYGGISFDDTDTFLYFLMAVKVYEMI</sequence>
<protein>
    <submittedName>
        <fullName evidence="3">Helix-turn-helix domain-containing protein</fullName>
    </submittedName>
</protein>
<organism evidence="3 4">
    <name type="scientific">Sporosarcina saromensis</name>
    <dbReference type="NCBI Taxonomy" id="359365"/>
    <lineage>
        <taxon>Bacteria</taxon>
        <taxon>Bacillati</taxon>
        <taxon>Bacillota</taxon>
        <taxon>Bacilli</taxon>
        <taxon>Bacillales</taxon>
        <taxon>Caryophanaceae</taxon>
        <taxon>Sporosarcina</taxon>
    </lineage>
</organism>
<evidence type="ECO:0000259" key="1">
    <source>
        <dbReference type="Pfam" id="PF07905"/>
    </source>
</evidence>
<dbReference type="Gene3D" id="1.10.10.2840">
    <property type="entry name" value="PucR C-terminal helix-turn-helix domain"/>
    <property type="match status" value="1"/>
</dbReference>
<name>A0ABU4G7Z4_9BACL</name>
<dbReference type="InterPro" id="IPR051448">
    <property type="entry name" value="CdaR-like_regulators"/>
</dbReference>
<dbReference type="Pfam" id="PF13556">
    <property type="entry name" value="HTH_30"/>
    <property type="match status" value="1"/>
</dbReference>
<dbReference type="InterPro" id="IPR042070">
    <property type="entry name" value="PucR_C-HTH_sf"/>
</dbReference>
<gene>
    <name evidence="3" type="ORF">QT711_07875</name>
</gene>
<dbReference type="Pfam" id="PF07905">
    <property type="entry name" value="PucR"/>
    <property type="match status" value="1"/>
</dbReference>
<dbReference type="Proteomes" id="UP001282284">
    <property type="component" value="Unassembled WGS sequence"/>
</dbReference>
<reference evidence="3 4" key="1">
    <citation type="submission" date="2023-06" db="EMBL/GenBank/DDBJ databases">
        <title>Sporosarcina sp. nov., isolated from Korean traditional fermented seafood 'Jeotgal'.</title>
        <authorList>
            <person name="Yang A.I."/>
            <person name="Shin N.-R."/>
        </authorList>
    </citation>
    <scope>NUCLEOTIDE SEQUENCE [LARGE SCALE GENOMIC DNA]</scope>
    <source>
        <strain evidence="3 4">KCTC13119</strain>
    </source>
</reference>
<dbReference type="PANTHER" id="PTHR33744">
    <property type="entry name" value="CARBOHYDRATE DIACID REGULATOR"/>
    <property type="match status" value="1"/>
</dbReference>
<feature type="domain" description="Purine catabolism PurC-like" evidence="1">
    <location>
        <begin position="14"/>
        <end position="121"/>
    </location>
</feature>
<proteinExistence type="predicted"/>
<feature type="domain" description="PucR C-terminal helix-turn-helix" evidence="2">
    <location>
        <begin position="454"/>
        <end position="512"/>
    </location>
</feature>
<dbReference type="PANTHER" id="PTHR33744:SF1">
    <property type="entry name" value="DNA-BINDING TRANSCRIPTIONAL ACTIVATOR ADER"/>
    <property type="match status" value="1"/>
</dbReference>
<dbReference type="InterPro" id="IPR025736">
    <property type="entry name" value="PucR_C-HTH_dom"/>
</dbReference>
<dbReference type="InterPro" id="IPR012914">
    <property type="entry name" value="PucR_dom"/>
</dbReference>
<accession>A0ABU4G7Z4</accession>
<dbReference type="RefSeq" id="WP_317943230.1">
    <property type="nucleotide sequence ID" value="NZ_JAUBDI010000005.1"/>
</dbReference>
<comment type="caution">
    <text evidence="3">The sequence shown here is derived from an EMBL/GenBank/DDBJ whole genome shotgun (WGS) entry which is preliminary data.</text>
</comment>
<keyword evidence="4" id="KW-1185">Reference proteome</keyword>
<evidence type="ECO:0000259" key="2">
    <source>
        <dbReference type="Pfam" id="PF13556"/>
    </source>
</evidence>